<dbReference type="Proteomes" id="UP000422989">
    <property type="component" value="Chromosome"/>
</dbReference>
<dbReference type="AlphaFoldDB" id="A0A6I6E2P2"/>
<evidence type="ECO:0000313" key="1">
    <source>
        <dbReference type="EMBL" id="QGU27017.1"/>
    </source>
</evidence>
<dbReference type="KEGG" id="moj:D7D94_04565"/>
<dbReference type="OrthoDB" id="626916at2"/>
<keyword evidence="2" id="KW-1185">Reference proteome</keyword>
<dbReference type="EMBL" id="CP032550">
    <property type="protein sequence ID" value="QGU27017.1"/>
    <property type="molecule type" value="Genomic_DNA"/>
</dbReference>
<organism evidence="1 2">
    <name type="scientific">Microbacterium oryzae</name>
    <dbReference type="NCBI Taxonomy" id="743009"/>
    <lineage>
        <taxon>Bacteria</taxon>
        <taxon>Bacillati</taxon>
        <taxon>Actinomycetota</taxon>
        <taxon>Actinomycetes</taxon>
        <taxon>Micrococcales</taxon>
        <taxon>Microbacteriaceae</taxon>
        <taxon>Microbacterium</taxon>
    </lineage>
</organism>
<name>A0A6I6E2P2_9MICO</name>
<reference evidence="1 2" key="1">
    <citation type="submission" date="2018-09" db="EMBL/GenBank/DDBJ databases">
        <title>Whole genome sequencing of Microbacterium oryzae strain MB-10T.</title>
        <authorList>
            <person name="Das S.K."/>
        </authorList>
    </citation>
    <scope>NUCLEOTIDE SEQUENCE [LARGE SCALE GENOMIC DNA]</scope>
    <source>
        <strain evidence="1 2">MB-10</strain>
    </source>
</reference>
<evidence type="ECO:0000313" key="2">
    <source>
        <dbReference type="Proteomes" id="UP000422989"/>
    </source>
</evidence>
<protein>
    <recommendedName>
        <fullName evidence="3">Phage tail protein</fullName>
    </recommendedName>
</protein>
<accession>A0A6I6E2P2</accession>
<dbReference type="RefSeq" id="WP_156241510.1">
    <property type="nucleotide sequence ID" value="NZ_BAAAZL010000002.1"/>
</dbReference>
<sequence>MTTISRDHLLDLLPAHYRDRDGDPGRKPDESGALGQYLQVLADELAAVADGIDQLYDDLFVETAAPWVLPYLAELIGLRGLPGSSVAGLTSRAEVANTIGYRRRKGTAAVLEQVAPDVTGWPAKAVEYFELLAALQHMNHIRPQAQVTASIRNASRVQFAGGPFERGVEGAADAAFSHLPEVRRIRTRRGRYNIPNVGVHLWRLQAQQVSDSPAVRWEPGDQRRFLFDPLGGPVQLFTQPVTETDITQATQPINVPMPIGRLMLNDWRDAYYGSGLSVSVEGIVPTGPSEKPPRVIVESANLSDAPSGEWGNMPTADPEDLVVRIDPVLGRLAFSDDRTTPPLVTFRRGFSAHLGGGEYDRVDSFASPGSAVQLVADGGRLGGTAVHSKIADALTALPGSGVVEVVDSHSHDAPSRIIAHGISVEIRGQDQRRPIVRGSSEIEIDLDDIAGAEGSVILNGLVVVGAALRVTGRGVLTLRHCTLVPGRDLLRNGGPLEAGAVSVYVDDPGVSLVIERSIVGGIRAHVDADVSCRDSVIDAGEEGIAFASADGPPAEGGTLTLDECTVLGRIRARVLERVSNTIVLAGVPSTDAKDWPAPVIADRRQQGCVRFSYLPPGSRTPRRYRGVSDADAAAFRPVFTSERYGAPGYIQLDRRTVDAVWRGADDESEMGALHHLNQPLREAYLERRLGDYTRFGLEIGLFFQT</sequence>
<proteinExistence type="predicted"/>
<gene>
    <name evidence="1" type="ORF">D7D94_04565</name>
</gene>
<evidence type="ECO:0008006" key="3">
    <source>
        <dbReference type="Google" id="ProtNLM"/>
    </source>
</evidence>